<keyword evidence="2" id="KW-1185">Reference proteome</keyword>
<dbReference type="Proteomes" id="UP001055879">
    <property type="component" value="Linkage Group LG03"/>
</dbReference>
<gene>
    <name evidence="1" type="ORF">L6452_11969</name>
</gene>
<evidence type="ECO:0000313" key="1">
    <source>
        <dbReference type="EMBL" id="KAI3748702.1"/>
    </source>
</evidence>
<accession>A0ACB9DQ76</accession>
<reference evidence="2" key="1">
    <citation type="journal article" date="2022" name="Mol. Ecol. Resour.">
        <title>The genomes of chicory, endive, great burdock and yacon provide insights into Asteraceae palaeo-polyploidization history and plant inulin production.</title>
        <authorList>
            <person name="Fan W."/>
            <person name="Wang S."/>
            <person name="Wang H."/>
            <person name="Wang A."/>
            <person name="Jiang F."/>
            <person name="Liu H."/>
            <person name="Zhao H."/>
            <person name="Xu D."/>
            <person name="Zhang Y."/>
        </authorList>
    </citation>
    <scope>NUCLEOTIDE SEQUENCE [LARGE SCALE GENOMIC DNA]</scope>
    <source>
        <strain evidence="2">cv. Niubang</strain>
    </source>
</reference>
<protein>
    <submittedName>
        <fullName evidence="1">Uncharacterized protein</fullName>
    </submittedName>
</protein>
<organism evidence="1 2">
    <name type="scientific">Arctium lappa</name>
    <name type="common">Greater burdock</name>
    <name type="synonym">Lappa major</name>
    <dbReference type="NCBI Taxonomy" id="4217"/>
    <lineage>
        <taxon>Eukaryota</taxon>
        <taxon>Viridiplantae</taxon>
        <taxon>Streptophyta</taxon>
        <taxon>Embryophyta</taxon>
        <taxon>Tracheophyta</taxon>
        <taxon>Spermatophyta</taxon>
        <taxon>Magnoliopsida</taxon>
        <taxon>eudicotyledons</taxon>
        <taxon>Gunneridae</taxon>
        <taxon>Pentapetalae</taxon>
        <taxon>asterids</taxon>
        <taxon>campanulids</taxon>
        <taxon>Asterales</taxon>
        <taxon>Asteraceae</taxon>
        <taxon>Carduoideae</taxon>
        <taxon>Cardueae</taxon>
        <taxon>Arctiinae</taxon>
        <taxon>Arctium</taxon>
    </lineage>
</organism>
<name>A0ACB9DQ76_ARCLA</name>
<sequence length="212" mass="24224">MSEASSSSFPDQELAEIVQDNKMTLYSNNFGLEPELYNYYQQPNPRAIDVPLQCPLMIDYQSAGVDNNHGFTQQPFSPRTKLSDWQCQQSFWPKENPKKRMNDVRDQKIANKKLAHEEQMQGIGCVRERVPMRRSQKLADKITALQKLVSPYGKTDTASVLQEAHISIKLLHDQIQEAETGLHNRGLCLVPISTPQINSLCQGKQNFMPRSY</sequence>
<dbReference type="EMBL" id="CM042049">
    <property type="protein sequence ID" value="KAI3748702.1"/>
    <property type="molecule type" value="Genomic_DNA"/>
</dbReference>
<evidence type="ECO:0000313" key="2">
    <source>
        <dbReference type="Proteomes" id="UP001055879"/>
    </source>
</evidence>
<comment type="caution">
    <text evidence="1">The sequence shown here is derived from an EMBL/GenBank/DDBJ whole genome shotgun (WGS) entry which is preliminary data.</text>
</comment>
<proteinExistence type="predicted"/>
<reference evidence="1 2" key="2">
    <citation type="journal article" date="2022" name="Mol. Ecol. Resour.">
        <title>The genomes of chicory, endive, great burdock and yacon provide insights into Asteraceae paleo-polyploidization history and plant inulin production.</title>
        <authorList>
            <person name="Fan W."/>
            <person name="Wang S."/>
            <person name="Wang H."/>
            <person name="Wang A."/>
            <person name="Jiang F."/>
            <person name="Liu H."/>
            <person name="Zhao H."/>
            <person name="Xu D."/>
            <person name="Zhang Y."/>
        </authorList>
    </citation>
    <scope>NUCLEOTIDE SEQUENCE [LARGE SCALE GENOMIC DNA]</scope>
    <source>
        <strain evidence="2">cv. Niubang</strain>
    </source>
</reference>